<proteinExistence type="predicted"/>
<dbReference type="GO" id="GO:0006355">
    <property type="term" value="P:regulation of DNA-templated transcription"/>
    <property type="evidence" value="ECO:0007669"/>
    <property type="project" value="InterPro"/>
</dbReference>
<feature type="domain" description="Wilm's tumour protein N-terminal" evidence="1">
    <location>
        <begin position="1"/>
        <end position="122"/>
    </location>
</feature>
<protein>
    <submittedName>
        <fullName evidence="2">WT1 transcription factor b</fullName>
    </submittedName>
</protein>
<keyword evidence="3" id="KW-1185">Reference proteome</keyword>
<dbReference type="GO" id="GO:0003677">
    <property type="term" value="F:DNA binding"/>
    <property type="evidence" value="ECO:0007669"/>
    <property type="project" value="UniProtKB-KW"/>
</dbReference>
<organism evidence="2 3">
    <name type="scientific">Sinocyclocheilus rhinocerous</name>
    <dbReference type="NCBI Taxonomy" id="307959"/>
    <lineage>
        <taxon>Eukaryota</taxon>
        <taxon>Metazoa</taxon>
        <taxon>Chordata</taxon>
        <taxon>Craniata</taxon>
        <taxon>Vertebrata</taxon>
        <taxon>Euteleostomi</taxon>
        <taxon>Actinopterygii</taxon>
        <taxon>Neopterygii</taxon>
        <taxon>Teleostei</taxon>
        <taxon>Ostariophysi</taxon>
        <taxon>Cypriniformes</taxon>
        <taxon>Cyprinidae</taxon>
        <taxon>Cyprininae</taxon>
        <taxon>Sinocyclocheilus</taxon>
    </lineage>
</organism>
<sequence>MGSDVRDLSALLPAVPNANCSLPVGGAPQWGPMLDFHPASPYGSLPSHSFVKQEPGWGPADPHEDPHCGLGAFTVHFSGQLTGMHGPFADSPSSQSRMFSSGPYLPGCMDSPPAPRNQGETADPLVAHSLSVMSHNICLSLLLVTSVVYLIK</sequence>
<dbReference type="GO" id="GO:0005634">
    <property type="term" value="C:nucleus"/>
    <property type="evidence" value="ECO:0007669"/>
    <property type="project" value="UniProtKB-SubCell"/>
</dbReference>
<dbReference type="AlphaFoldDB" id="A0A673H7I0"/>
<reference evidence="2" key="1">
    <citation type="submission" date="2025-08" db="UniProtKB">
        <authorList>
            <consortium name="Ensembl"/>
        </authorList>
    </citation>
    <scope>IDENTIFICATION</scope>
</reference>
<evidence type="ECO:0000313" key="3">
    <source>
        <dbReference type="Proteomes" id="UP000472270"/>
    </source>
</evidence>
<accession>A0A673H7I0</accession>
<reference evidence="2" key="2">
    <citation type="submission" date="2025-09" db="UniProtKB">
        <authorList>
            <consortium name="Ensembl"/>
        </authorList>
    </citation>
    <scope>IDENTIFICATION</scope>
</reference>
<dbReference type="Ensembl" id="ENSSRHT00000022433.1">
    <property type="protein sequence ID" value="ENSSRHP00000021755.1"/>
    <property type="gene ID" value="ENSSRHG00000011576.1"/>
</dbReference>
<dbReference type="InterPro" id="IPR000976">
    <property type="entry name" value="Wilms_tumour_N"/>
</dbReference>
<dbReference type="GO" id="GO:0005737">
    <property type="term" value="C:cytoplasm"/>
    <property type="evidence" value="ECO:0007669"/>
    <property type="project" value="UniProtKB-SubCell"/>
</dbReference>
<dbReference type="PRINTS" id="PR00049">
    <property type="entry name" value="WILMSTUMOUR"/>
</dbReference>
<evidence type="ECO:0000259" key="1">
    <source>
        <dbReference type="Pfam" id="PF02165"/>
    </source>
</evidence>
<evidence type="ECO:0000313" key="2">
    <source>
        <dbReference type="Ensembl" id="ENSSRHP00000021755.1"/>
    </source>
</evidence>
<dbReference type="Proteomes" id="UP000472270">
    <property type="component" value="Unassembled WGS sequence"/>
</dbReference>
<name>A0A673H7I0_9TELE</name>
<dbReference type="Pfam" id="PF02165">
    <property type="entry name" value="WT1"/>
    <property type="match status" value="1"/>
</dbReference>